<keyword evidence="3" id="KW-1185">Reference proteome</keyword>
<organism evidence="2 3">
    <name type="scientific">Cristinia sonorae</name>
    <dbReference type="NCBI Taxonomy" id="1940300"/>
    <lineage>
        <taxon>Eukaryota</taxon>
        <taxon>Fungi</taxon>
        <taxon>Dikarya</taxon>
        <taxon>Basidiomycota</taxon>
        <taxon>Agaricomycotina</taxon>
        <taxon>Agaricomycetes</taxon>
        <taxon>Agaricomycetidae</taxon>
        <taxon>Agaricales</taxon>
        <taxon>Pleurotineae</taxon>
        <taxon>Stephanosporaceae</taxon>
        <taxon>Cristinia</taxon>
    </lineage>
</organism>
<dbReference type="Proteomes" id="UP000813824">
    <property type="component" value="Unassembled WGS sequence"/>
</dbReference>
<name>A0A8K0UE57_9AGAR</name>
<evidence type="ECO:0000313" key="3">
    <source>
        <dbReference type="Proteomes" id="UP000813824"/>
    </source>
</evidence>
<feature type="compositionally biased region" description="Polar residues" evidence="1">
    <location>
        <begin position="120"/>
        <end position="129"/>
    </location>
</feature>
<sequence length="210" mass="22522">MVICPLLPWARYIPFRDSTPPLLTLFSPPTSFLCPPPYPLDTLIMPNQRDDQHDPHVLSLRLALGSILSPKRSPSSRSSTATSGTASPMHPHHLHGHSHLHNSHSPEQEHSPLPAEHQTPVATSGSSRATRLPLARAQTESSITSAATASRTSASDSIPSTVPPMSRPSSVPVSAVPSEDPSHPNASRTDFIGTLRSKSAWEALIHGSFV</sequence>
<feature type="region of interest" description="Disordered" evidence="1">
    <location>
        <begin position="68"/>
        <end position="189"/>
    </location>
</feature>
<feature type="compositionally biased region" description="Low complexity" evidence="1">
    <location>
        <begin position="69"/>
        <end position="89"/>
    </location>
</feature>
<dbReference type="EMBL" id="JAEVFJ010000064">
    <property type="protein sequence ID" value="KAH8077401.1"/>
    <property type="molecule type" value="Genomic_DNA"/>
</dbReference>
<dbReference type="OrthoDB" id="3268861at2759"/>
<dbReference type="AlphaFoldDB" id="A0A8K0UE57"/>
<comment type="caution">
    <text evidence="2">The sequence shown here is derived from an EMBL/GenBank/DDBJ whole genome shotgun (WGS) entry which is preliminary data.</text>
</comment>
<gene>
    <name evidence="2" type="ORF">BXZ70DRAFT_702483</name>
</gene>
<proteinExistence type="predicted"/>
<feature type="compositionally biased region" description="Low complexity" evidence="1">
    <location>
        <begin position="167"/>
        <end position="179"/>
    </location>
</feature>
<feature type="compositionally biased region" description="Low complexity" evidence="1">
    <location>
        <begin position="139"/>
        <end position="160"/>
    </location>
</feature>
<reference evidence="2" key="1">
    <citation type="journal article" date="2021" name="New Phytol.">
        <title>Evolutionary innovations through gain and loss of genes in the ectomycorrhizal Boletales.</title>
        <authorList>
            <person name="Wu G."/>
            <person name="Miyauchi S."/>
            <person name="Morin E."/>
            <person name="Kuo A."/>
            <person name="Drula E."/>
            <person name="Varga T."/>
            <person name="Kohler A."/>
            <person name="Feng B."/>
            <person name="Cao Y."/>
            <person name="Lipzen A."/>
            <person name="Daum C."/>
            <person name="Hundley H."/>
            <person name="Pangilinan J."/>
            <person name="Johnson J."/>
            <person name="Barry K."/>
            <person name="LaButti K."/>
            <person name="Ng V."/>
            <person name="Ahrendt S."/>
            <person name="Min B."/>
            <person name="Choi I.G."/>
            <person name="Park H."/>
            <person name="Plett J.M."/>
            <person name="Magnuson J."/>
            <person name="Spatafora J.W."/>
            <person name="Nagy L.G."/>
            <person name="Henrissat B."/>
            <person name="Grigoriev I.V."/>
            <person name="Yang Z.L."/>
            <person name="Xu J."/>
            <person name="Martin F.M."/>
        </authorList>
    </citation>
    <scope>NUCLEOTIDE SEQUENCE</scope>
    <source>
        <strain evidence="2">KKN 215</strain>
    </source>
</reference>
<feature type="compositionally biased region" description="Basic residues" evidence="1">
    <location>
        <begin position="90"/>
        <end position="102"/>
    </location>
</feature>
<evidence type="ECO:0000313" key="2">
    <source>
        <dbReference type="EMBL" id="KAH8077401.1"/>
    </source>
</evidence>
<accession>A0A8K0UE57</accession>
<protein>
    <submittedName>
        <fullName evidence="2">Uncharacterized protein</fullName>
    </submittedName>
</protein>
<evidence type="ECO:0000256" key="1">
    <source>
        <dbReference type="SAM" id="MobiDB-lite"/>
    </source>
</evidence>